<evidence type="ECO:0000313" key="1">
    <source>
        <dbReference type="EMBL" id="QBK89455.1"/>
    </source>
</evidence>
<dbReference type="EMBL" id="MK500423">
    <property type="protein sequence ID" value="QBK89455.1"/>
    <property type="molecule type" value="Genomic_DNA"/>
</dbReference>
<proteinExistence type="predicted"/>
<name>A0A481Z223_9VIRU</name>
<organism evidence="1">
    <name type="scientific">Mimivirus LCMiAC02</name>
    <dbReference type="NCBI Taxonomy" id="2506609"/>
    <lineage>
        <taxon>Viruses</taxon>
        <taxon>Varidnaviria</taxon>
        <taxon>Bamfordvirae</taxon>
        <taxon>Nucleocytoviricota</taxon>
        <taxon>Megaviricetes</taxon>
        <taxon>Imitervirales</taxon>
        <taxon>Mimiviridae</taxon>
        <taxon>Klosneuvirinae</taxon>
    </lineage>
</organism>
<sequence length="73" mass="7692">MVGIGGSVGGEVGNSIGDYLGNKAKPLTYERSDGGETIGYKFPILRTIIGSGIGGIICGKFGEFLFNEEKNKY</sequence>
<gene>
    <name evidence="1" type="ORF">LCMiAC02_05500</name>
</gene>
<accession>A0A481Z223</accession>
<reference evidence="1" key="1">
    <citation type="journal article" date="2019" name="MBio">
        <title>Virus Genomes from Deep Sea Sediments Expand the Ocean Megavirome and Support Independent Origins of Viral Gigantism.</title>
        <authorList>
            <person name="Backstrom D."/>
            <person name="Yutin N."/>
            <person name="Jorgensen S.L."/>
            <person name="Dharamshi J."/>
            <person name="Homa F."/>
            <person name="Zaremba-Niedwiedzka K."/>
            <person name="Spang A."/>
            <person name="Wolf Y.I."/>
            <person name="Koonin E.V."/>
            <person name="Ettema T.J."/>
        </authorList>
    </citation>
    <scope>NUCLEOTIDE SEQUENCE</scope>
</reference>
<protein>
    <submittedName>
        <fullName evidence="1">Uncharacterized protein</fullName>
    </submittedName>
</protein>